<sequence length="307" mass="36130">MENEKFLVESGLYDKAEIRYEDYPDLKNLLSGKEKIDLFCNKCKEKRTFTAKSNKIKLSKKYEPITVNIFDTYGEESKDDKDIYSSLMAQEARERQQEFERFLAENKFTVLRYACSRDESHQLIFILFIDGFTIQKIGQYPSYADIDIPQANIYRKELGEKYYNELKRAIGLYSCNVGIGSYVHLRRIVEKLILDALKEAINEGAVTQEQFEIDENKHQRRVEDKIKLLSKYLPKPLVDNKTVYGIISKGIHELEEDECLKYFPVVEQLIKMCLDESIAKKQREKDERELKKKLSVINTEIKEKKPE</sequence>
<gene>
    <name evidence="1" type="ORF">D7V94_15265</name>
</gene>
<dbReference type="AlphaFoldDB" id="A0A3A9AFD7"/>
<reference evidence="1 2" key="1">
    <citation type="submission" date="2018-09" db="EMBL/GenBank/DDBJ databases">
        <title>Murine metabolic-syndrome-specific gut microbial biobank.</title>
        <authorList>
            <person name="Liu C."/>
        </authorList>
    </citation>
    <scope>NUCLEOTIDE SEQUENCE [LARGE SCALE GENOMIC DNA]</scope>
    <source>
        <strain evidence="1 2">0.1xD8-82</strain>
    </source>
</reference>
<accession>A0A3A9AFD7</accession>
<dbReference type="OrthoDB" id="981660at2"/>
<dbReference type="Proteomes" id="UP000280696">
    <property type="component" value="Unassembled WGS sequence"/>
</dbReference>
<protein>
    <submittedName>
        <fullName evidence="1">Uncharacterized protein</fullName>
    </submittedName>
</protein>
<keyword evidence="2" id="KW-1185">Reference proteome</keyword>
<dbReference type="EMBL" id="RAYQ01000017">
    <property type="protein sequence ID" value="RKI89988.1"/>
    <property type="molecule type" value="Genomic_DNA"/>
</dbReference>
<dbReference type="RefSeq" id="WP_120471199.1">
    <property type="nucleotide sequence ID" value="NZ_RAYQ01000017.1"/>
</dbReference>
<comment type="caution">
    <text evidence="1">The sequence shown here is derived from an EMBL/GenBank/DDBJ whole genome shotgun (WGS) entry which is preliminary data.</text>
</comment>
<name>A0A3A9AFD7_9FIRM</name>
<evidence type="ECO:0000313" key="2">
    <source>
        <dbReference type="Proteomes" id="UP000280696"/>
    </source>
</evidence>
<evidence type="ECO:0000313" key="1">
    <source>
        <dbReference type="EMBL" id="RKI89988.1"/>
    </source>
</evidence>
<proteinExistence type="predicted"/>
<organism evidence="1 2">
    <name type="scientific">Parablautia intestinalis</name>
    <dbReference type="NCBI Taxonomy" id="2320100"/>
    <lineage>
        <taxon>Bacteria</taxon>
        <taxon>Bacillati</taxon>
        <taxon>Bacillota</taxon>
        <taxon>Clostridia</taxon>
        <taxon>Lachnospirales</taxon>
        <taxon>Lachnospiraceae</taxon>
        <taxon>Parablautia</taxon>
    </lineage>
</organism>